<dbReference type="OMA" id="CFAYYNY"/>
<dbReference type="PROSITE" id="PS50297">
    <property type="entry name" value="ANK_REP_REGION"/>
    <property type="match status" value="5"/>
</dbReference>
<evidence type="ECO:0000259" key="4">
    <source>
        <dbReference type="Pfam" id="PF22939"/>
    </source>
</evidence>
<gene>
    <name evidence="6" type="ORF">B5807_06961</name>
</gene>
<feature type="repeat" description="ANK" evidence="2">
    <location>
        <begin position="1130"/>
        <end position="1162"/>
    </location>
</feature>
<dbReference type="EMBL" id="KZ107845">
    <property type="protein sequence ID" value="OSS48825.1"/>
    <property type="molecule type" value="Genomic_DNA"/>
</dbReference>
<dbReference type="Pfam" id="PF13637">
    <property type="entry name" value="Ank_4"/>
    <property type="match status" value="3"/>
</dbReference>
<dbReference type="Pfam" id="PF12796">
    <property type="entry name" value="Ank_2"/>
    <property type="match status" value="2"/>
</dbReference>
<feature type="repeat" description="ANK" evidence="2">
    <location>
        <begin position="1097"/>
        <end position="1129"/>
    </location>
</feature>
<dbReference type="InterPro" id="IPR027417">
    <property type="entry name" value="P-loop_NTPase"/>
</dbReference>
<dbReference type="InterPro" id="IPR054471">
    <property type="entry name" value="GPIID_WHD"/>
</dbReference>
<dbReference type="Pfam" id="PF24883">
    <property type="entry name" value="NPHP3_N"/>
    <property type="match status" value="1"/>
</dbReference>
<feature type="compositionally biased region" description="Pro residues" evidence="3">
    <location>
        <begin position="39"/>
        <end position="50"/>
    </location>
</feature>
<dbReference type="InterPro" id="IPR002110">
    <property type="entry name" value="Ankyrin_rpt"/>
</dbReference>
<accession>A0A1Y2LY58</accession>
<dbReference type="SMART" id="SM00248">
    <property type="entry name" value="ANK"/>
    <property type="match status" value="10"/>
</dbReference>
<evidence type="ECO:0000256" key="3">
    <source>
        <dbReference type="SAM" id="MobiDB-lite"/>
    </source>
</evidence>
<dbReference type="PANTHER" id="PTHR10039">
    <property type="entry name" value="AMELOGENIN"/>
    <property type="match status" value="1"/>
</dbReference>
<feature type="repeat" description="ANK" evidence="2">
    <location>
        <begin position="954"/>
        <end position="986"/>
    </location>
</feature>
<dbReference type="PROSITE" id="PS50088">
    <property type="entry name" value="ANK_REPEAT"/>
    <property type="match status" value="9"/>
</dbReference>
<proteinExistence type="predicted"/>
<dbReference type="PANTHER" id="PTHR10039:SF14">
    <property type="entry name" value="NACHT DOMAIN-CONTAINING PROTEIN"/>
    <property type="match status" value="1"/>
</dbReference>
<feature type="repeat" description="ANK" evidence="2">
    <location>
        <begin position="1064"/>
        <end position="1096"/>
    </location>
</feature>
<sequence length="1162" mass="128802">MRKRDRMQNRVRALFTSDTTPAAPPHRVPLRPAQQTSSPAPPLSSPPCPPASSTDLSIATTSRGSVLEKALAKTLEKLPQAEKAAFAQASKTIDERTLLSRVNAYDAAHRDSSSFRPHAERLSKFLGLLDRLMGGVAIGIQASPEISSLVVGSVRVVIDLALKFTMYFSKLTDMICTFEDYLGPLAEYAKAADINLVEMTVVKAYANVLDFSWKARRVFVDDSGDQRKWTSLRAFMHQQWDTFESQFVDIRDSLQRDLNVLLHSVQSLHFDFSRKDEQARRRGEDRKERSAFLTWISSIDFEKTHQDTFAKKHERTCDWLIKEPKYEQWFTSPASSLLWCYGKPGIGKSVLASNVIEDITTKIGLREDAALCFAYYNYRDTQLKELHQIVTALLKQLCRRKDRLPRDLLQTKHDALPSSLVGTQQRFVSLIEDLRQVYVVFDALDECPEQERGDILGFITGIVTAQVRCHVKVFVTSRNEMDIAKAFGGRHIPAIQIHTENVTADIETFARGRVEKLQAGEHGKMLYIANDKFKETIVRTLATKAEGMFLWVNLQLDSLCQASKAEKDTVVEAALETLPQGLPDTYIRILERIETQSPYMRDLAINCLAWILYARRPLNTQELQLALAINSNCKVRQDLKTDLPRVILEACGNLLEEANGSIRPIHYTVQEFLTTAVQGLPHKSIRLQLLDSKTVHTQLSLACIAYIRLTAFGKPARDWYSLYQQLEANRLASYAYQSFDYHIVSCGEPSLEVMNRLETLLQQESARLAAILQIKVLRDGHYQIIMERFNRMDFLVTASTVVYSTSLYSIPSVRQQWIEQEHPTYALHLAASAGLTSAVNRLLGVGCDINEKDSNDSTSLYYACLNGDVDTAQMLIDMHANINVQGGYYGNALQAASAGGHEQVVKMLLDKDADVNVQGGEYGNALQAASAGGHEQVVKMLLNKDADVNAQGGYHSNALQSASAGGHEQVVKMLLDKDADVNAQCGNYGNALQAASQGGHEQVVKMLLDKDADVNAQGGYYGNALQAASAGGHEQVVKMLLNKDADVVKMLLNKDADVNAQGGNYGNALQAASEGGHEQVVKMLLDKDADVNAQGGEYGNALQAASLRGHEQAVKMLLDKDADVNAQGGYHSNALQAASEGGHKQVVKMLLNAGAYQHQEDN</sequence>
<evidence type="ECO:0000256" key="2">
    <source>
        <dbReference type="PROSITE-ProRule" id="PRU00023"/>
    </source>
</evidence>
<dbReference type="SUPFAM" id="SSF52540">
    <property type="entry name" value="P-loop containing nucleoside triphosphate hydrolases"/>
    <property type="match status" value="1"/>
</dbReference>
<feature type="domain" description="GPI inositol-deacylase winged helix" evidence="4">
    <location>
        <begin position="600"/>
        <end position="675"/>
    </location>
</feature>
<feature type="repeat" description="ANK" evidence="2">
    <location>
        <begin position="921"/>
        <end position="953"/>
    </location>
</feature>
<keyword evidence="7" id="KW-1185">Reference proteome</keyword>
<dbReference type="InterPro" id="IPR036770">
    <property type="entry name" value="Ankyrin_rpt-contain_sf"/>
</dbReference>
<feature type="region of interest" description="Disordered" evidence="3">
    <location>
        <begin position="1"/>
        <end position="56"/>
    </location>
</feature>
<evidence type="ECO:0000259" key="5">
    <source>
        <dbReference type="Pfam" id="PF24883"/>
    </source>
</evidence>
<evidence type="ECO:0000313" key="6">
    <source>
        <dbReference type="EMBL" id="OSS48825.1"/>
    </source>
</evidence>
<keyword evidence="2" id="KW-0040">ANK repeat</keyword>
<dbReference type="InterPro" id="IPR056884">
    <property type="entry name" value="NPHP3-like_N"/>
</dbReference>
<organism evidence="6 7">
    <name type="scientific">Epicoccum nigrum</name>
    <name type="common">Soil fungus</name>
    <name type="synonym">Epicoccum purpurascens</name>
    <dbReference type="NCBI Taxonomy" id="105696"/>
    <lineage>
        <taxon>Eukaryota</taxon>
        <taxon>Fungi</taxon>
        <taxon>Dikarya</taxon>
        <taxon>Ascomycota</taxon>
        <taxon>Pezizomycotina</taxon>
        <taxon>Dothideomycetes</taxon>
        <taxon>Pleosporomycetidae</taxon>
        <taxon>Pleosporales</taxon>
        <taxon>Pleosporineae</taxon>
        <taxon>Didymellaceae</taxon>
        <taxon>Epicoccum</taxon>
    </lineage>
</organism>
<feature type="repeat" description="ANK" evidence="2">
    <location>
        <begin position="822"/>
        <end position="854"/>
    </location>
</feature>
<evidence type="ECO:0000313" key="7">
    <source>
        <dbReference type="Proteomes" id="UP000193240"/>
    </source>
</evidence>
<dbReference type="Pfam" id="PF22939">
    <property type="entry name" value="WHD_GPIID"/>
    <property type="match status" value="1"/>
</dbReference>
<name>A0A1Y2LY58_EPING</name>
<dbReference type="Proteomes" id="UP000193240">
    <property type="component" value="Unassembled WGS sequence"/>
</dbReference>
<feature type="repeat" description="ANK" evidence="2">
    <location>
        <begin position="987"/>
        <end position="1019"/>
    </location>
</feature>
<evidence type="ECO:0000256" key="1">
    <source>
        <dbReference type="ARBA" id="ARBA00022737"/>
    </source>
</evidence>
<dbReference type="Gene3D" id="3.40.50.300">
    <property type="entry name" value="P-loop containing nucleotide triphosphate hydrolases"/>
    <property type="match status" value="1"/>
</dbReference>
<feature type="domain" description="Nephrocystin 3-like N-terminal" evidence="5">
    <location>
        <begin position="316"/>
        <end position="478"/>
    </location>
</feature>
<dbReference type="AlphaFoldDB" id="A0A1Y2LY58"/>
<dbReference type="Gene3D" id="1.25.40.20">
    <property type="entry name" value="Ankyrin repeat-containing domain"/>
    <property type="match status" value="3"/>
</dbReference>
<feature type="repeat" description="ANK" evidence="2">
    <location>
        <begin position="888"/>
        <end position="920"/>
    </location>
</feature>
<dbReference type="SUPFAM" id="SSF48403">
    <property type="entry name" value="Ankyrin repeat"/>
    <property type="match status" value="1"/>
</dbReference>
<dbReference type="STRING" id="105696.A0A1Y2LY58"/>
<feature type="repeat" description="ANK" evidence="2">
    <location>
        <begin position="855"/>
        <end position="887"/>
    </location>
</feature>
<reference evidence="6 7" key="1">
    <citation type="journal article" date="2017" name="Genome Announc.">
        <title>Genome sequence of the saprophytic ascomycete Epicoccum nigrum ICMP 19927 strain isolated from New Zealand.</title>
        <authorList>
            <person name="Fokin M."/>
            <person name="Fleetwood D."/>
            <person name="Weir B.S."/>
            <person name="Villas-Boas S.G."/>
        </authorList>
    </citation>
    <scope>NUCLEOTIDE SEQUENCE [LARGE SCALE GENOMIC DNA]</scope>
    <source>
        <strain evidence="6 7">ICMP 19927</strain>
    </source>
</reference>
<protein>
    <submittedName>
        <fullName evidence="6">Uncharacterized protein</fullName>
    </submittedName>
</protein>
<dbReference type="InParanoid" id="A0A1Y2LY58"/>
<keyword evidence="1" id="KW-0677">Repeat</keyword>